<reference evidence="2" key="1">
    <citation type="submission" date="2015-11" db="EMBL/GenBank/DDBJ databases">
        <title>De novo transcriptome assembly of four potential Pierce s Disease insect vectors from Arizona vineyards.</title>
        <authorList>
            <person name="Tassone E.E."/>
        </authorList>
    </citation>
    <scope>NUCLEOTIDE SEQUENCE</scope>
</reference>
<feature type="region of interest" description="Disordered" evidence="1">
    <location>
        <begin position="55"/>
        <end position="100"/>
    </location>
</feature>
<protein>
    <submittedName>
        <fullName evidence="2">Uncharacterized protein</fullName>
    </submittedName>
</protein>
<evidence type="ECO:0000313" key="2">
    <source>
        <dbReference type="EMBL" id="JAT21335.1"/>
    </source>
</evidence>
<sequence length="100" mass="11202">MKRSDQYLLLYCAEGPINFAHGEGDLCQQCAGRGRDKCDGLRKQTDSMWYDYEKEGTAESSTTRVHDGNADGPRRDGRDTPETRAAQDRRVILSKSCVGE</sequence>
<accession>A0A1B6LCD7</accession>
<name>A0A1B6LCD7_9HEMI</name>
<dbReference type="AlphaFoldDB" id="A0A1B6LCD7"/>
<feature type="compositionally biased region" description="Basic and acidic residues" evidence="1">
    <location>
        <begin position="64"/>
        <end position="91"/>
    </location>
</feature>
<proteinExistence type="predicted"/>
<gene>
    <name evidence="2" type="ORF">g.51270</name>
</gene>
<organism evidence="2">
    <name type="scientific">Graphocephala atropunctata</name>
    <dbReference type="NCBI Taxonomy" id="36148"/>
    <lineage>
        <taxon>Eukaryota</taxon>
        <taxon>Metazoa</taxon>
        <taxon>Ecdysozoa</taxon>
        <taxon>Arthropoda</taxon>
        <taxon>Hexapoda</taxon>
        <taxon>Insecta</taxon>
        <taxon>Pterygota</taxon>
        <taxon>Neoptera</taxon>
        <taxon>Paraneoptera</taxon>
        <taxon>Hemiptera</taxon>
        <taxon>Auchenorrhyncha</taxon>
        <taxon>Membracoidea</taxon>
        <taxon>Cicadellidae</taxon>
        <taxon>Cicadellinae</taxon>
        <taxon>Cicadellini</taxon>
        <taxon>Graphocephala</taxon>
    </lineage>
</organism>
<dbReference type="EMBL" id="GEBQ01018642">
    <property type="protein sequence ID" value="JAT21335.1"/>
    <property type="molecule type" value="Transcribed_RNA"/>
</dbReference>
<evidence type="ECO:0000256" key="1">
    <source>
        <dbReference type="SAM" id="MobiDB-lite"/>
    </source>
</evidence>